<reference evidence="3 4" key="1">
    <citation type="submission" date="2016-03" db="EMBL/GenBank/DDBJ databases">
        <authorList>
            <person name="Ploux O."/>
        </authorList>
    </citation>
    <scope>NUCLEOTIDE SEQUENCE [LARGE SCALE GENOMIC DNA]</scope>
    <source>
        <strain evidence="3 4">UAMH 11012</strain>
    </source>
</reference>
<sequence>MLPDNLASSYDRYKKDTNTFVAWLHANALSCGYTAPINIIVEPVYEDDNAQPGPGCLKGKARKEAQVAAMFLLKQPKPEPKIPKEPKHVLPTIQLVKQAKAIAASPKNIKVPIIIQRLLHQAIGARKRCTNWFTNMLAKNEERAEELDKSNHTHENFIKVLEMTYDILEPCFEMPKQQPARAAMVADVDDDGNEVINRFEILEMEDIDEAAYDSLPSVTPQSNPKVGKLELEIDVDADLPFMAFCFYEDLHRMRNFLIGTWFQVREGKLNYMAAALTTNVGMELVRKAEQELVRMFPGLEGGSYRTTTSKIYPVRFFNESPEANVEREESMAKLKEELVNMLEFGGGETQDDGDNGSEGGRQEEEGAEGDESVPFPTEEASTEKTAYREGEATIDDFVFTSVFHSLEKCHTTMKYGKTRLPMVLPITFLYMRELDLLPRSAGSCLTIEDNILSLIMLDVELIRLAKVPGQQAEKARHVGLLEKLSEFHIRAEPVSDEITRALEAAREPPKLDVTQVFMARILLDIMLFVGHGEAQEFHTDLVARGVSVDKRLEITWSTQEKVLKLRNGCEQTLEELREQWGARKEALIAAALLSKRVNVLIKSPHLVGLKHVLLGKELNEDFDHWPEETMNFMRKMDVELKKLVPSPDPLSFYRHQPVYCGLEALRTTSAMHNIGINLANDFYSFLTMAHLSLVSDGEAIQANLSRVFNGSLPSTIDKRISRFFLCIGVPLTYVAQAQRGHSPNFSSIVKKPKDMLEASDVAVHLLRYLEGEDPAEKLLFNMQKGQKQAQAPGRSNSTRLQLLAGLRDSINESISVLDIDMVSLVRNCNALFHQIRDHLPSSKRVPDRKLAETSAEMLQIWNQITTLEILTDLGHSDLDQSDLLSRRTKVQASMESAERTKFSFAAETINGFLRTGNESVKAEPFDVIAAMELPVDGPLSARDNREVKKWRRIMELR</sequence>
<feature type="domain" description="DUF6604" evidence="2">
    <location>
        <begin position="12"/>
        <end position="293"/>
    </location>
</feature>
<name>A0A1L7WBV8_9HELO</name>
<accession>A0A1L7WBV8</accession>
<gene>
    <name evidence="3" type="ORF">PAC_00143</name>
</gene>
<dbReference type="STRING" id="576137.A0A1L7WBV8"/>
<keyword evidence="4" id="KW-1185">Reference proteome</keyword>
<dbReference type="EMBL" id="FJOG01000001">
    <property type="protein sequence ID" value="CZR50271.1"/>
    <property type="molecule type" value="Genomic_DNA"/>
</dbReference>
<evidence type="ECO:0000259" key="2">
    <source>
        <dbReference type="Pfam" id="PF20253"/>
    </source>
</evidence>
<evidence type="ECO:0000313" key="3">
    <source>
        <dbReference type="EMBL" id="CZR50271.1"/>
    </source>
</evidence>
<dbReference type="Proteomes" id="UP000184330">
    <property type="component" value="Unassembled WGS sequence"/>
</dbReference>
<feature type="region of interest" description="Disordered" evidence="1">
    <location>
        <begin position="345"/>
        <end position="385"/>
    </location>
</feature>
<proteinExistence type="predicted"/>
<evidence type="ECO:0000313" key="4">
    <source>
        <dbReference type="Proteomes" id="UP000184330"/>
    </source>
</evidence>
<evidence type="ECO:0000256" key="1">
    <source>
        <dbReference type="SAM" id="MobiDB-lite"/>
    </source>
</evidence>
<dbReference type="OrthoDB" id="3563007at2759"/>
<organism evidence="3 4">
    <name type="scientific">Phialocephala subalpina</name>
    <dbReference type="NCBI Taxonomy" id="576137"/>
    <lineage>
        <taxon>Eukaryota</taxon>
        <taxon>Fungi</taxon>
        <taxon>Dikarya</taxon>
        <taxon>Ascomycota</taxon>
        <taxon>Pezizomycotina</taxon>
        <taxon>Leotiomycetes</taxon>
        <taxon>Helotiales</taxon>
        <taxon>Mollisiaceae</taxon>
        <taxon>Phialocephala</taxon>
        <taxon>Phialocephala fortinii species complex</taxon>
    </lineage>
</organism>
<dbReference type="PANTHER" id="PTHR38795:SF1">
    <property type="entry name" value="DUF6604 DOMAIN-CONTAINING PROTEIN"/>
    <property type="match status" value="1"/>
</dbReference>
<dbReference type="PANTHER" id="PTHR38795">
    <property type="entry name" value="DUF6604 DOMAIN-CONTAINING PROTEIN"/>
    <property type="match status" value="1"/>
</dbReference>
<dbReference type="Pfam" id="PF20253">
    <property type="entry name" value="DUF6604"/>
    <property type="match status" value="1"/>
</dbReference>
<dbReference type="AlphaFoldDB" id="A0A1L7WBV8"/>
<dbReference type="InterPro" id="IPR046539">
    <property type="entry name" value="DUF6604"/>
</dbReference>
<protein>
    <recommendedName>
        <fullName evidence="2">DUF6604 domain-containing protein</fullName>
    </recommendedName>
</protein>